<reference evidence="1 2" key="1">
    <citation type="submission" date="2018-08" db="EMBL/GenBank/DDBJ databases">
        <title>A genome reference for cultivated species of the human gut microbiota.</title>
        <authorList>
            <person name="Zou Y."/>
            <person name="Xue W."/>
            <person name="Luo G."/>
        </authorList>
    </citation>
    <scope>NUCLEOTIDE SEQUENCE [LARGE SCALE GENOMIC DNA]</scope>
    <source>
        <strain evidence="1 2">OM05-6AA</strain>
    </source>
</reference>
<proteinExistence type="predicted"/>
<dbReference type="AlphaFoldDB" id="A0A3E5AL20"/>
<dbReference type="Proteomes" id="UP000260970">
    <property type="component" value="Unassembled WGS sequence"/>
</dbReference>
<protein>
    <submittedName>
        <fullName evidence="1">Uncharacterized protein</fullName>
    </submittedName>
</protein>
<organism evidence="1 2">
    <name type="scientific">Agathobacter rectalis</name>
    <dbReference type="NCBI Taxonomy" id="39491"/>
    <lineage>
        <taxon>Bacteria</taxon>
        <taxon>Bacillati</taxon>
        <taxon>Bacillota</taxon>
        <taxon>Clostridia</taxon>
        <taxon>Lachnospirales</taxon>
        <taxon>Lachnospiraceae</taxon>
        <taxon>Agathobacter</taxon>
    </lineage>
</organism>
<name>A0A3E5AL20_9FIRM</name>
<evidence type="ECO:0000313" key="2">
    <source>
        <dbReference type="Proteomes" id="UP000260970"/>
    </source>
</evidence>
<sequence length="95" mass="11106">MFIMKFEFDIDKLNKIDLEEELALGWLDEICTATNFNKIGKGKYELEDNADDLATIFMLMAKFKTQSWLLPNLKTWKSFSDDEGEVDALKEIMEE</sequence>
<dbReference type="EMBL" id="QSUG01000013">
    <property type="protein sequence ID" value="RGN21501.1"/>
    <property type="molecule type" value="Genomic_DNA"/>
</dbReference>
<evidence type="ECO:0000313" key="1">
    <source>
        <dbReference type="EMBL" id="RGN21501.1"/>
    </source>
</evidence>
<comment type="caution">
    <text evidence="1">The sequence shown here is derived from an EMBL/GenBank/DDBJ whole genome shotgun (WGS) entry which is preliminary data.</text>
</comment>
<gene>
    <name evidence="1" type="ORF">DXB72_11880</name>
</gene>
<accession>A0A3E5AL20</accession>
<dbReference type="RefSeq" id="WP_117690802.1">
    <property type="nucleotide sequence ID" value="NZ_QSUE01000011.1"/>
</dbReference>